<dbReference type="GO" id="GO:0005829">
    <property type="term" value="C:cytosol"/>
    <property type="evidence" value="ECO:0007669"/>
    <property type="project" value="TreeGrafter"/>
</dbReference>
<dbReference type="SUPFAM" id="SSF55298">
    <property type="entry name" value="YjgF-like"/>
    <property type="match status" value="1"/>
</dbReference>
<dbReference type="Gene3D" id="3.30.1330.40">
    <property type="entry name" value="RutC-like"/>
    <property type="match status" value="1"/>
</dbReference>
<dbReference type="PANTHER" id="PTHR11803:SF39">
    <property type="entry name" value="2-IMINOBUTANOATE_2-IMINOPROPANOATE DEAMINASE"/>
    <property type="match status" value="1"/>
</dbReference>
<name>A0A010RVM1_PSEFL</name>
<dbReference type="HOGENOM" id="CLU_100715_7_1_6"/>
<dbReference type="InterPro" id="IPR006056">
    <property type="entry name" value="RidA"/>
</dbReference>
<accession>A0A010RVM1</accession>
<gene>
    <name evidence="2" type="ORF">HK44_004550</name>
</gene>
<dbReference type="NCBIfam" id="TIGR00004">
    <property type="entry name" value="Rid family detoxifying hydrolase"/>
    <property type="match status" value="1"/>
</dbReference>
<organism evidence="2 3">
    <name type="scientific">Pseudomonas fluorescens HK44</name>
    <dbReference type="NCBI Taxonomy" id="1042209"/>
    <lineage>
        <taxon>Bacteria</taxon>
        <taxon>Pseudomonadati</taxon>
        <taxon>Pseudomonadota</taxon>
        <taxon>Gammaproteobacteria</taxon>
        <taxon>Pseudomonadales</taxon>
        <taxon>Pseudomonadaceae</taxon>
        <taxon>Pseudomonas</taxon>
    </lineage>
</organism>
<proteinExistence type="inferred from homology"/>
<comment type="similarity">
    <text evidence="1">Belongs to the RutC family.</text>
</comment>
<dbReference type="OrthoDB" id="9803101at2"/>
<dbReference type="InterPro" id="IPR006175">
    <property type="entry name" value="YjgF/YER057c/UK114"/>
</dbReference>
<dbReference type="AlphaFoldDB" id="A0A010RVM1"/>
<dbReference type="CDD" id="cd00448">
    <property type="entry name" value="YjgF_YER057c_UK114_family"/>
    <property type="match status" value="1"/>
</dbReference>
<dbReference type="InterPro" id="IPR035959">
    <property type="entry name" value="RutC-like_sf"/>
</dbReference>
<dbReference type="RefSeq" id="WP_019690805.1">
    <property type="nucleotide sequence ID" value="NZ_AFOY02000015.1"/>
</dbReference>
<reference evidence="2 3" key="1">
    <citation type="journal article" date="2011" name="J. Bacteriol.">
        <title>Draft genome sequence of the polycyclic aromatic hydrocarbon-degrading, genetically engineered bioluminescent bioreporter Pseudomonas fluorescens HK44.</title>
        <authorList>
            <person name="Chauhan A."/>
            <person name="Layton A.C."/>
            <person name="Williams D.E."/>
            <person name="Smartt A.E."/>
            <person name="Ripp S."/>
            <person name="Karpinets T.V."/>
            <person name="Brown S.D."/>
            <person name="Sayler G.S."/>
        </authorList>
    </citation>
    <scope>NUCLEOTIDE SEQUENCE [LARGE SCALE GENOMIC DNA]</scope>
    <source>
        <strain evidence="2 3">HK44</strain>
    </source>
</reference>
<dbReference type="FunFam" id="3.30.1330.40:FF:000001">
    <property type="entry name" value="L-PSP family endoribonuclease"/>
    <property type="match status" value="1"/>
</dbReference>
<dbReference type="PANTHER" id="PTHR11803">
    <property type="entry name" value="2-IMINOBUTANOATE/2-IMINOPROPANOATE DEAMINASE RIDA"/>
    <property type="match status" value="1"/>
</dbReference>
<dbReference type="PATRIC" id="fig|1042209.11.peg.3268"/>
<dbReference type="EMBL" id="AFOY02000015">
    <property type="protein sequence ID" value="EXF92974.1"/>
    <property type="molecule type" value="Genomic_DNA"/>
</dbReference>
<evidence type="ECO:0000256" key="1">
    <source>
        <dbReference type="ARBA" id="ARBA00010552"/>
    </source>
</evidence>
<evidence type="ECO:0000313" key="2">
    <source>
        <dbReference type="EMBL" id="EXF92974.1"/>
    </source>
</evidence>
<comment type="caution">
    <text evidence="2">The sequence shown here is derived from an EMBL/GenBank/DDBJ whole genome shotgun (WGS) entry which is preliminary data.</text>
</comment>
<protein>
    <submittedName>
        <fullName evidence="2">Endoribonuclease</fullName>
    </submittedName>
</protein>
<dbReference type="Pfam" id="PF01042">
    <property type="entry name" value="Ribonuc_L-PSP"/>
    <property type="match status" value="1"/>
</dbReference>
<dbReference type="eggNOG" id="COG0251">
    <property type="taxonomic scope" value="Bacteria"/>
</dbReference>
<evidence type="ECO:0000313" key="3">
    <source>
        <dbReference type="Proteomes" id="UP000022611"/>
    </source>
</evidence>
<dbReference type="Proteomes" id="UP000022611">
    <property type="component" value="Unassembled WGS sequence"/>
</dbReference>
<dbReference type="GO" id="GO:0019239">
    <property type="term" value="F:deaminase activity"/>
    <property type="evidence" value="ECO:0007669"/>
    <property type="project" value="TreeGrafter"/>
</dbReference>
<sequence>MNKKIIVSPAAPKAIGPYSQAVKCADTLYVSGQIALDPQSMQMVEGIEAQTRQAFANLKAILEEASMSFADIVKLNIYLTDLSHFALINGVMEELFAKPYPARAAIGVSSLPRAALVEVDAIAVAAC</sequence>